<dbReference type="GO" id="GO:0005975">
    <property type="term" value="P:carbohydrate metabolic process"/>
    <property type="evidence" value="ECO:0007669"/>
    <property type="project" value="InterPro"/>
</dbReference>
<gene>
    <name evidence="1" type="ORF">HD842_002062</name>
</gene>
<accession>A0A7W9WZY3</accession>
<sequence>MRGANNGLGSVATALVGAGMMVLAGCGGTATDGGAAGDVSRQLSAAPVAVAAASPWPVWSGWDFPYNEPPLASAPAVAFGVSQLTQSATQTVFRGAHALPAGSVQNYRLGVFIHHDVFYYQADASAVINADGTFTLTLPRSVGSADRAVLVLHPASYDPLSGPNCNAVGGFCSGQITGTTKLSLPIDPAAVTAYTAAYFPAPATSANAQIAALQRMMNTPQVTGGPYGAGRLIRSFHDMDSAFLYDQALAVIAFSLAGEQTSAEQIINALARSQTASGAWVFAYLADGADANPGVDMRIAGANAWFGMALNAYQKAFGSTKYLAMSTRLHDYLRAETVAVTINGVGRRGLRFAPTNYVAGRTGIFALEHQLDAYASLHQYHALNGGSQYLTAATQLRQMAESLWNGTRFLGGYDANTGTLNTGERYLDTYSWSVLALGNTGSAGQNFAAALPGMCDYFNTAGRLDYPSRKVTGIVGFYDVIYDNVPSSAPFVWSEGSLGAIMAMRQGAPTMGCAGNGASQMLESLNYMVDKLGSMPYATRNTNADFTSSGSVAGTAWLYYANRNKNPYAHY</sequence>
<comment type="caution">
    <text evidence="1">The sequence shown here is derived from an EMBL/GenBank/DDBJ whole genome shotgun (WGS) entry which is preliminary data.</text>
</comment>
<dbReference type="RefSeq" id="WP_183554046.1">
    <property type="nucleotide sequence ID" value="NZ_JACHBX010000002.1"/>
</dbReference>
<dbReference type="EMBL" id="JACHBX010000002">
    <property type="protein sequence ID" value="MBB6133920.1"/>
    <property type="molecule type" value="Genomic_DNA"/>
</dbReference>
<dbReference type="SUPFAM" id="SSF48208">
    <property type="entry name" value="Six-hairpin glycosidases"/>
    <property type="match status" value="1"/>
</dbReference>
<organism evidence="1 2">
    <name type="scientific">Massilia aurea</name>
    <dbReference type="NCBI Taxonomy" id="373040"/>
    <lineage>
        <taxon>Bacteria</taxon>
        <taxon>Pseudomonadati</taxon>
        <taxon>Pseudomonadota</taxon>
        <taxon>Betaproteobacteria</taxon>
        <taxon>Burkholderiales</taxon>
        <taxon>Oxalobacteraceae</taxon>
        <taxon>Telluria group</taxon>
        <taxon>Massilia</taxon>
    </lineage>
</organism>
<evidence type="ECO:0000313" key="1">
    <source>
        <dbReference type="EMBL" id="MBB6133920.1"/>
    </source>
</evidence>
<dbReference type="PROSITE" id="PS51257">
    <property type="entry name" value="PROKAR_LIPOPROTEIN"/>
    <property type="match status" value="1"/>
</dbReference>
<dbReference type="InterPro" id="IPR008928">
    <property type="entry name" value="6-hairpin_glycosidase_sf"/>
</dbReference>
<evidence type="ECO:0000313" key="2">
    <source>
        <dbReference type="Proteomes" id="UP000540787"/>
    </source>
</evidence>
<name>A0A7W9WZY3_9BURK</name>
<protein>
    <submittedName>
        <fullName evidence="1">Uncharacterized protein</fullName>
    </submittedName>
</protein>
<reference evidence="1 2" key="1">
    <citation type="submission" date="2020-08" db="EMBL/GenBank/DDBJ databases">
        <title>The Agave Microbiome: Exploring the role of microbial communities in plant adaptations to desert environments.</title>
        <authorList>
            <person name="Partida-Martinez L.P."/>
        </authorList>
    </citation>
    <scope>NUCLEOTIDE SEQUENCE [LARGE SCALE GENOMIC DNA]</scope>
    <source>
        <strain evidence="1 2">AT3.2</strain>
    </source>
</reference>
<dbReference type="Proteomes" id="UP000540787">
    <property type="component" value="Unassembled WGS sequence"/>
</dbReference>
<keyword evidence="2" id="KW-1185">Reference proteome</keyword>
<proteinExistence type="predicted"/>
<dbReference type="AlphaFoldDB" id="A0A7W9WZY3"/>